<feature type="active site" description="Charge relay system" evidence="1">
    <location>
        <position position="268"/>
    </location>
</feature>
<dbReference type="GO" id="GO:0005976">
    <property type="term" value="P:polysaccharide metabolic process"/>
    <property type="evidence" value="ECO:0007669"/>
    <property type="project" value="TreeGrafter"/>
</dbReference>
<dbReference type="STRING" id="1313296.SAMN05661091_2516"/>
<dbReference type="PANTHER" id="PTHR40111:SF1">
    <property type="entry name" value="CEPHALOSPORIN-C DEACETYLASE"/>
    <property type="match status" value="1"/>
</dbReference>
<dbReference type="InterPro" id="IPR039069">
    <property type="entry name" value="CE7"/>
</dbReference>
<protein>
    <submittedName>
        <fullName evidence="4">Cephalosporin-C deacetylase</fullName>
    </submittedName>
</protein>
<feature type="active site" description="Charge relay system" evidence="1">
    <location>
        <position position="297"/>
    </location>
</feature>
<dbReference type="RefSeq" id="WP_208919465.1">
    <property type="nucleotide sequence ID" value="NZ_LT840184.1"/>
</dbReference>
<evidence type="ECO:0000259" key="3">
    <source>
        <dbReference type="Pfam" id="PF05448"/>
    </source>
</evidence>
<dbReference type="Pfam" id="PF05448">
    <property type="entry name" value="AXE1"/>
    <property type="match status" value="1"/>
</dbReference>
<proteinExistence type="predicted"/>
<evidence type="ECO:0000256" key="1">
    <source>
        <dbReference type="PIRSR" id="PIRSR639069-1"/>
    </source>
</evidence>
<reference evidence="4 5" key="1">
    <citation type="submission" date="2017-04" db="EMBL/GenBank/DDBJ databases">
        <authorList>
            <person name="Afonso C.L."/>
            <person name="Miller P.J."/>
            <person name="Scott M.A."/>
            <person name="Spackman E."/>
            <person name="Goraichik I."/>
            <person name="Dimitrov K.M."/>
            <person name="Suarez D.L."/>
            <person name="Swayne D.E."/>
        </authorList>
    </citation>
    <scope>NUCLEOTIDE SEQUENCE [LARGE SCALE GENOMIC DNA]</scope>
    <source>
        <strain evidence="4 5">N3/975</strain>
    </source>
</reference>
<dbReference type="EMBL" id="LT840184">
    <property type="protein sequence ID" value="SMF84056.1"/>
    <property type="molecule type" value="Genomic_DNA"/>
</dbReference>
<dbReference type="AlphaFoldDB" id="A0A1X7HDM5"/>
<sequence>MNAIEKRIEELYRYNPDVAAPLDLTKFWNRTIKEAKECPCVGVRVQTETPFPAMDVYHVTYEGYDNTPLKGWYIVPKFTMERSLPCVVLFHGYTGGKGYPEQYADWLMLGYAVFAVDVRGQGGETGNQMDSEYGMTKGWITQGILDKDTCYYKAVAVDAMKAIEWVASQLEIDASRIVVTGDSQGGGISLLAAAISDTPSIVVANIPNMCHMDFGLLNSTGSLTEAAEFLNRFPEHLNAVLTTLSYFDILHLADRIDIPVMMSVGLKDTVCMPETVFAAYNRISSEKILNIYPFTGHAVSGYQKRKVFEFLKMHL</sequence>
<feature type="active site" description="Nucleophile" evidence="1">
    <location>
        <position position="183"/>
    </location>
</feature>
<dbReference type="Gene3D" id="3.40.50.1820">
    <property type="entry name" value="alpha/beta hydrolase"/>
    <property type="match status" value="1"/>
</dbReference>
<dbReference type="Proteomes" id="UP000192940">
    <property type="component" value="Chromosome I"/>
</dbReference>
<evidence type="ECO:0000313" key="5">
    <source>
        <dbReference type="Proteomes" id="UP000192940"/>
    </source>
</evidence>
<dbReference type="GO" id="GO:0052689">
    <property type="term" value="F:carboxylic ester hydrolase activity"/>
    <property type="evidence" value="ECO:0007669"/>
    <property type="project" value="TreeGrafter"/>
</dbReference>
<feature type="binding site" evidence="2">
    <location>
        <position position="93"/>
    </location>
    <ligand>
        <name>substrate</name>
    </ligand>
</feature>
<keyword evidence="5" id="KW-1185">Reference proteome</keyword>
<evidence type="ECO:0000313" key="4">
    <source>
        <dbReference type="EMBL" id="SMF84056.1"/>
    </source>
</evidence>
<evidence type="ECO:0000256" key="2">
    <source>
        <dbReference type="PIRSR" id="PIRSR639069-2"/>
    </source>
</evidence>
<organism evidence="4 5">
    <name type="scientific">Paenibacillus uliginis N3/975</name>
    <dbReference type="NCBI Taxonomy" id="1313296"/>
    <lineage>
        <taxon>Bacteria</taxon>
        <taxon>Bacillati</taxon>
        <taxon>Bacillota</taxon>
        <taxon>Bacilli</taxon>
        <taxon>Bacillales</taxon>
        <taxon>Paenibacillaceae</taxon>
        <taxon>Paenibacillus</taxon>
    </lineage>
</organism>
<dbReference type="PANTHER" id="PTHR40111">
    <property type="entry name" value="CEPHALOSPORIN-C DEACETYLASE"/>
    <property type="match status" value="1"/>
</dbReference>
<gene>
    <name evidence="4" type="ORF">SAMN05661091_2516</name>
</gene>
<dbReference type="InterPro" id="IPR029058">
    <property type="entry name" value="AB_hydrolase_fold"/>
</dbReference>
<accession>A0A1X7HDM5</accession>
<feature type="domain" description="Acetyl xylan esterase" evidence="3">
    <location>
        <begin position="1"/>
        <end position="313"/>
    </location>
</feature>
<dbReference type="SUPFAM" id="SSF53474">
    <property type="entry name" value="alpha/beta-Hydrolases"/>
    <property type="match status" value="1"/>
</dbReference>
<dbReference type="InterPro" id="IPR008391">
    <property type="entry name" value="AXE1_dom"/>
</dbReference>
<name>A0A1X7HDM5_9BACL</name>